<feature type="signal peptide" evidence="1">
    <location>
        <begin position="1"/>
        <end position="29"/>
    </location>
</feature>
<dbReference type="EMBL" id="WLYK01000005">
    <property type="protein sequence ID" value="MTD14815.1"/>
    <property type="molecule type" value="Genomic_DNA"/>
</dbReference>
<dbReference type="AlphaFoldDB" id="A0A7K1FKZ8"/>
<feature type="chain" id="PRO_5039511585" evidence="1">
    <location>
        <begin position="30"/>
        <end position="340"/>
    </location>
</feature>
<evidence type="ECO:0000313" key="2">
    <source>
        <dbReference type="EMBL" id="MTD14815.1"/>
    </source>
</evidence>
<protein>
    <submittedName>
        <fullName evidence="2">Uncharacterized protein</fullName>
    </submittedName>
</protein>
<keyword evidence="1" id="KW-0732">Signal</keyword>
<proteinExistence type="predicted"/>
<accession>A0A7K1FKZ8</accession>
<dbReference type="PROSITE" id="PS51257">
    <property type="entry name" value="PROKAR_LIPOPROTEIN"/>
    <property type="match status" value="1"/>
</dbReference>
<comment type="caution">
    <text evidence="2">The sequence shown here is derived from an EMBL/GenBank/DDBJ whole genome shotgun (WGS) entry which is preliminary data.</text>
</comment>
<keyword evidence="3" id="KW-1185">Reference proteome</keyword>
<organism evidence="2 3">
    <name type="scientific">Nakamurella alba</name>
    <dbReference type="NCBI Taxonomy" id="2665158"/>
    <lineage>
        <taxon>Bacteria</taxon>
        <taxon>Bacillati</taxon>
        <taxon>Actinomycetota</taxon>
        <taxon>Actinomycetes</taxon>
        <taxon>Nakamurellales</taxon>
        <taxon>Nakamurellaceae</taxon>
        <taxon>Nakamurella</taxon>
    </lineage>
</organism>
<reference evidence="2 3" key="1">
    <citation type="submission" date="2019-11" db="EMBL/GenBank/DDBJ databases">
        <authorList>
            <person name="Jiang L.-Q."/>
        </authorList>
    </citation>
    <scope>NUCLEOTIDE SEQUENCE [LARGE SCALE GENOMIC DNA]</scope>
    <source>
        <strain evidence="2 3">YIM 132087</strain>
    </source>
</reference>
<gene>
    <name evidence="2" type="ORF">GIS00_12775</name>
</gene>
<evidence type="ECO:0000256" key="1">
    <source>
        <dbReference type="SAM" id="SignalP"/>
    </source>
</evidence>
<sequence length="340" mass="34098">MDRLRRTLIGTTTALAVTLGAAACSSQTAGEPTTGAMPPTAFRQALAMLDPAALGEEGFLALSDSARIRALQELENGSLWRGLDLAGASALTVLPPDDLLTDTGIDVGAAAFAIEAGQPPALVTVISGGQDAQRITTAITAAGWQDDGSGTYSREQDLGLGGILARLSISAPKIRPDAADLVFSGATGDPGAAGPGATGIGTRPAVAAAAGCLEDVVLMSGVGLGDTAATGWADDVRGVAVGVRAGGPEEQSVLCLLVPESGDPQAVATRTEAALQDRSLASGQPWDELLPDAVVDVLPTADNAAVALSVVRITSTTTGLPPNRVLSMLYQRDIPGAGSE</sequence>
<evidence type="ECO:0000313" key="3">
    <source>
        <dbReference type="Proteomes" id="UP000460221"/>
    </source>
</evidence>
<dbReference type="Proteomes" id="UP000460221">
    <property type="component" value="Unassembled WGS sequence"/>
</dbReference>
<name>A0A7K1FKZ8_9ACTN</name>
<dbReference type="RefSeq" id="WP_154768831.1">
    <property type="nucleotide sequence ID" value="NZ_WLYK01000005.1"/>
</dbReference>